<dbReference type="GO" id="GO:0006412">
    <property type="term" value="P:translation"/>
    <property type="evidence" value="ECO:0007669"/>
    <property type="project" value="InterPro"/>
</dbReference>
<evidence type="ECO:0000256" key="2">
    <source>
        <dbReference type="ARBA" id="ARBA00022980"/>
    </source>
</evidence>
<dbReference type="Gene3D" id="3.30.70.330">
    <property type="match status" value="1"/>
</dbReference>
<evidence type="ECO:0000256" key="3">
    <source>
        <dbReference type="ARBA" id="ARBA00023274"/>
    </source>
</evidence>
<dbReference type="RefSeq" id="YP_009712363.1">
    <property type="nucleotide sequence ID" value="NC_045254.1"/>
</dbReference>
<dbReference type="AlphaFoldDB" id="A0A5Q2MRL9"/>
<keyword evidence="4" id="KW-0150">Chloroplast</keyword>
<dbReference type="GeneID" id="42890250"/>
<geneLocation type="chloroplast" evidence="4"/>
<evidence type="ECO:0000256" key="1">
    <source>
        <dbReference type="ARBA" id="ARBA00006700"/>
    </source>
</evidence>
<keyword evidence="2 4" id="KW-0689">Ribosomal protein</keyword>
<keyword evidence="3" id="KW-0687">Ribonucleoprotein</keyword>
<accession>A0A5Q2MRL9</accession>
<protein>
    <submittedName>
        <fullName evidence="4">Ribosomal protein L23</fullName>
    </submittedName>
</protein>
<dbReference type="GO" id="GO:0005840">
    <property type="term" value="C:ribosome"/>
    <property type="evidence" value="ECO:0007669"/>
    <property type="project" value="UniProtKB-KW"/>
</dbReference>
<organism evidence="4">
    <name type="scientific">Lindera chunii</name>
    <dbReference type="NCBI Taxonomy" id="344093"/>
    <lineage>
        <taxon>Eukaryota</taxon>
        <taxon>Viridiplantae</taxon>
        <taxon>Streptophyta</taxon>
        <taxon>Embryophyta</taxon>
        <taxon>Tracheophyta</taxon>
        <taxon>Spermatophyta</taxon>
        <taxon>Magnoliopsida</taxon>
        <taxon>Magnoliidae</taxon>
        <taxon>Laurales</taxon>
        <taxon>Lauraceae</taxon>
        <taxon>Lindera</taxon>
    </lineage>
</organism>
<dbReference type="SUPFAM" id="SSF54189">
    <property type="entry name" value="Ribosomal proteins S24e, L23 and L15e"/>
    <property type="match status" value="1"/>
</dbReference>
<dbReference type="InterPro" id="IPR012677">
    <property type="entry name" value="Nucleotide-bd_a/b_plait_sf"/>
</dbReference>
<comment type="similarity">
    <text evidence="1">Belongs to the universal ribosomal protein uL23 family.</text>
</comment>
<reference evidence="4" key="1">
    <citation type="journal article" date="2019" name="PLoS ONE">
        <title>Characterization of 20 complete plastomes from the tribe Laureae (Lauraceae) and distribution of small inversions.</title>
        <authorList>
            <person name="Jo S."/>
            <person name="Kim Y.-K."/>
            <person name="Cheon S.-H."/>
            <person name="Fan Q."/>
            <person name="Kim K.-J."/>
        </authorList>
    </citation>
    <scope>NUCLEOTIDE SEQUENCE</scope>
</reference>
<name>A0A5Q2MRL9_9MAGN</name>
<dbReference type="Pfam" id="PF00276">
    <property type="entry name" value="Ribosomal_L23"/>
    <property type="match status" value="1"/>
</dbReference>
<gene>
    <name evidence="4" type="primary">rpl23</name>
    <name evidence="4" type="ORF">LichCp064</name>
</gene>
<dbReference type="EMBL" id="MG581439">
    <property type="protein sequence ID" value="QGG44002.1"/>
    <property type="molecule type" value="Genomic_DNA"/>
</dbReference>
<keyword evidence="4" id="KW-0934">Plastid</keyword>
<dbReference type="GO" id="GO:0003735">
    <property type="term" value="F:structural constituent of ribosome"/>
    <property type="evidence" value="ECO:0007669"/>
    <property type="project" value="InterPro"/>
</dbReference>
<proteinExistence type="inferred from homology"/>
<sequence>MDGIKYVIFTEKSIRLLGNNQYTSNVESGSTRTEIKHWVELFFGVKVINSHQLPGKG</sequence>
<dbReference type="InterPro" id="IPR013025">
    <property type="entry name" value="Ribosomal_uL23-like"/>
</dbReference>
<evidence type="ECO:0000313" key="4">
    <source>
        <dbReference type="EMBL" id="QGG44002.1"/>
    </source>
</evidence>
<dbReference type="InterPro" id="IPR012678">
    <property type="entry name" value="Ribosomal_uL23/eL15/eS24_sf"/>
</dbReference>
<dbReference type="GO" id="GO:1990904">
    <property type="term" value="C:ribonucleoprotein complex"/>
    <property type="evidence" value="ECO:0007669"/>
    <property type="project" value="UniProtKB-KW"/>
</dbReference>